<dbReference type="GeneID" id="91107382"/>
<dbReference type="EMBL" id="CP144091">
    <property type="protein sequence ID" value="WWD10445.1"/>
    <property type="molecule type" value="Genomic_DNA"/>
</dbReference>
<feature type="compositionally biased region" description="Low complexity" evidence="1">
    <location>
        <begin position="77"/>
        <end position="86"/>
    </location>
</feature>
<evidence type="ECO:0000313" key="2">
    <source>
        <dbReference type="EMBL" id="WWD10445.1"/>
    </source>
</evidence>
<organism evidence="2 3">
    <name type="scientific">Kwoniella europaea PYCC6329</name>
    <dbReference type="NCBI Taxonomy" id="1423913"/>
    <lineage>
        <taxon>Eukaryota</taxon>
        <taxon>Fungi</taxon>
        <taxon>Dikarya</taxon>
        <taxon>Basidiomycota</taxon>
        <taxon>Agaricomycotina</taxon>
        <taxon>Tremellomycetes</taxon>
        <taxon>Tremellales</taxon>
        <taxon>Cryptococcaceae</taxon>
        <taxon>Kwoniella</taxon>
    </lineage>
</organism>
<dbReference type="Proteomes" id="UP001358614">
    <property type="component" value="Chromosome 3"/>
</dbReference>
<evidence type="ECO:0008006" key="4">
    <source>
        <dbReference type="Google" id="ProtNLM"/>
    </source>
</evidence>
<name>A0AAX4KVK1_9TREE</name>
<sequence>MSYPLNPYKMTLASQRVAYTSDILQHVISFLPRDSLFATLLTNRFFYGITAKILYRRIIINPSNQQGILQPKEKAGNSNSDSSSDSSSDEDDMELEIDLEKSTKVTNPKSKFNPFIEMSPFTQHLSEEYTKPFLLSLTDRIDLYLHKEEECPNRRKTLTALPNLRVLHLAGGQQRNEYPEWERGIRRTNFVIPFHVLSSLGPLKDMERLEEVIVRIRPCQIPILRPFIQLFKSRSRNGHGYPSYHGDERVYRNYHLDQIVLPPTVKSLKIVWWDEKHNFRIDWKYVQEYTRRCQRVPDKRLYKDCVGCRPLEVDSKLGYRSRRFSDHLTGSEYGRVSAQSTDRDTEEERRRSQILREKLVDLMRLLSKQGGLKHIEFVNFGKTAQMAIPVESRNELEIEKVKEEMKKAFLAGRKEQSTDSSNLHPLQTHEDIERSNADDIEIRYRSIHDYYPSGFTGIECDPVEEEYWQTRFNPGSELSELRAELGPLISDRFSDFREEDLELHSQKELKEELKRAKRRQGEQRILDDGGKTCGPQYRGSFVVTCRR</sequence>
<accession>A0AAX4KVK1</accession>
<evidence type="ECO:0000313" key="3">
    <source>
        <dbReference type="Proteomes" id="UP001358614"/>
    </source>
</evidence>
<feature type="region of interest" description="Disordered" evidence="1">
    <location>
        <begin position="68"/>
        <end position="94"/>
    </location>
</feature>
<gene>
    <name evidence="2" type="ORF">V865_008581</name>
</gene>
<dbReference type="AlphaFoldDB" id="A0AAX4KVK1"/>
<dbReference type="RefSeq" id="XP_066088412.1">
    <property type="nucleotide sequence ID" value="XM_066232315.1"/>
</dbReference>
<feature type="region of interest" description="Disordered" evidence="1">
    <location>
        <begin position="411"/>
        <end position="434"/>
    </location>
</feature>
<reference evidence="2 3" key="1">
    <citation type="submission" date="2024-01" db="EMBL/GenBank/DDBJ databases">
        <title>Comparative genomics of Cryptococcus and Kwoniella reveals pathogenesis evolution and contrasting modes of karyotype evolution via chromosome fusion or intercentromeric recombination.</title>
        <authorList>
            <person name="Coelho M.A."/>
            <person name="David-Palma M."/>
            <person name="Shea T."/>
            <person name="Bowers K."/>
            <person name="McGinley-Smith S."/>
            <person name="Mohammad A.W."/>
            <person name="Gnirke A."/>
            <person name="Yurkov A.M."/>
            <person name="Nowrousian M."/>
            <person name="Sun S."/>
            <person name="Cuomo C.A."/>
            <person name="Heitman J."/>
        </authorList>
    </citation>
    <scope>NUCLEOTIDE SEQUENCE [LARGE SCALE GENOMIC DNA]</scope>
    <source>
        <strain evidence="2 3">PYCC6329</strain>
    </source>
</reference>
<keyword evidence="3" id="KW-1185">Reference proteome</keyword>
<protein>
    <recommendedName>
        <fullName evidence="4">F-box domain-containing protein</fullName>
    </recommendedName>
</protein>
<evidence type="ECO:0000256" key="1">
    <source>
        <dbReference type="SAM" id="MobiDB-lite"/>
    </source>
</evidence>
<dbReference type="KEGG" id="ker:91107382"/>
<proteinExistence type="predicted"/>